<reference evidence="6 7" key="1">
    <citation type="journal article" date="2023" name="Hortic Res">
        <title>Pangenome of water caltrop reveals structural variations and asymmetric subgenome divergence after allopolyploidization.</title>
        <authorList>
            <person name="Zhang X."/>
            <person name="Chen Y."/>
            <person name="Wang L."/>
            <person name="Yuan Y."/>
            <person name="Fang M."/>
            <person name="Shi L."/>
            <person name="Lu R."/>
            <person name="Comes H.P."/>
            <person name="Ma Y."/>
            <person name="Chen Y."/>
            <person name="Huang G."/>
            <person name="Zhou Y."/>
            <person name="Zheng Z."/>
            <person name="Qiu Y."/>
        </authorList>
    </citation>
    <scope>NUCLEOTIDE SEQUENCE [LARGE SCALE GENOMIC DNA]</scope>
    <source>
        <tissue evidence="6">Roots</tissue>
    </source>
</reference>
<dbReference type="GO" id="GO:0005524">
    <property type="term" value="F:ATP binding"/>
    <property type="evidence" value="ECO:0007669"/>
    <property type="project" value="UniProtKB-KW"/>
</dbReference>
<protein>
    <recommendedName>
        <fullName evidence="5">ABC transporter domain-containing protein</fullName>
    </recommendedName>
</protein>
<dbReference type="InterPro" id="IPR003439">
    <property type="entry name" value="ABC_transporter-like_ATP-bd"/>
</dbReference>
<dbReference type="InterPro" id="IPR027417">
    <property type="entry name" value="P-loop_NTPase"/>
</dbReference>
<organism evidence="6 7">
    <name type="scientific">Trapa incisa</name>
    <dbReference type="NCBI Taxonomy" id="236973"/>
    <lineage>
        <taxon>Eukaryota</taxon>
        <taxon>Viridiplantae</taxon>
        <taxon>Streptophyta</taxon>
        <taxon>Embryophyta</taxon>
        <taxon>Tracheophyta</taxon>
        <taxon>Spermatophyta</taxon>
        <taxon>Magnoliopsida</taxon>
        <taxon>eudicotyledons</taxon>
        <taxon>Gunneridae</taxon>
        <taxon>Pentapetalae</taxon>
        <taxon>rosids</taxon>
        <taxon>malvids</taxon>
        <taxon>Myrtales</taxon>
        <taxon>Lythraceae</taxon>
        <taxon>Trapa</taxon>
    </lineage>
</organism>
<keyword evidence="4" id="KW-0067">ATP-binding</keyword>
<evidence type="ECO:0000256" key="4">
    <source>
        <dbReference type="ARBA" id="ARBA00022840"/>
    </source>
</evidence>
<evidence type="ECO:0000313" key="6">
    <source>
        <dbReference type="EMBL" id="KAK4764126.1"/>
    </source>
</evidence>
<dbReference type="Proteomes" id="UP001345219">
    <property type="component" value="Chromosome 11"/>
</dbReference>
<dbReference type="PANTHER" id="PTHR24223">
    <property type="entry name" value="ATP-BINDING CASSETTE SUB-FAMILY C"/>
    <property type="match status" value="1"/>
</dbReference>
<dbReference type="Pfam" id="PF00005">
    <property type="entry name" value="ABC_tran"/>
    <property type="match status" value="1"/>
</dbReference>
<comment type="caution">
    <text evidence="6">The sequence shown here is derived from an EMBL/GenBank/DDBJ whole genome shotgun (WGS) entry which is preliminary data.</text>
</comment>
<name>A0AAN7KC37_9MYRT</name>
<keyword evidence="3" id="KW-0547">Nucleotide-binding</keyword>
<evidence type="ECO:0000256" key="3">
    <source>
        <dbReference type="ARBA" id="ARBA00022741"/>
    </source>
</evidence>
<proteinExistence type="inferred from homology"/>
<evidence type="ECO:0000256" key="2">
    <source>
        <dbReference type="ARBA" id="ARBA00009726"/>
    </source>
</evidence>
<feature type="domain" description="ABC transporter" evidence="5">
    <location>
        <begin position="61"/>
        <end position="126"/>
    </location>
</feature>
<dbReference type="GO" id="GO:0016020">
    <property type="term" value="C:membrane"/>
    <property type="evidence" value="ECO:0007669"/>
    <property type="project" value="UniProtKB-SubCell"/>
</dbReference>
<evidence type="ECO:0000256" key="1">
    <source>
        <dbReference type="ARBA" id="ARBA00004141"/>
    </source>
</evidence>
<dbReference type="InterPro" id="IPR050173">
    <property type="entry name" value="ABC_transporter_C-like"/>
</dbReference>
<gene>
    <name evidence="6" type="ORF">SAY87_013564</name>
</gene>
<evidence type="ECO:0000259" key="5">
    <source>
        <dbReference type="Pfam" id="PF00005"/>
    </source>
</evidence>
<accession>A0AAN7KC37</accession>
<dbReference type="GO" id="GO:0042626">
    <property type="term" value="F:ATPase-coupled transmembrane transporter activity"/>
    <property type="evidence" value="ECO:0007669"/>
    <property type="project" value="TreeGrafter"/>
</dbReference>
<dbReference type="AlphaFoldDB" id="A0AAN7KC37"/>
<dbReference type="EMBL" id="JAXIOK010000008">
    <property type="protein sequence ID" value="KAK4764126.1"/>
    <property type="molecule type" value="Genomic_DNA"/>
</dbReference>
<keyword evidence="7" id="KW-1185">Reference proteome</keyword>
<evidence type="ECO:0000313" key="7">
    <source>
        <dbReference type="Proteomes" id="UP001345219"/>
    </source>
</evidence>
<sequence length="133" mass="14602">MLPNIITQIVNANVSLKRLEELLLAEERILLPNPPLDHPSLATSIRNENFSWEAKAERPTLSNINLDIPMGSLVAIVGSTGEGKTSLISAMLGELPSMEDSSVTIRGRVAYVPQVSWIFNATVRDNILFGFPF</sequence>
<dbReference type="Gene3D" id="3.40.50.300">
    <property type="entry name" value="P-loop containing nucleotide triphosphate hydrolases"/>
    <property type="match status" value="1"/>
</dbReference>
<dbReference type="GO" id="GO:0016887">
    <property type="term" value="F:ATP hydrolysis activity"/>
    <property type="evidence" value="ECO:0007669"/>
    <property type="project" value="InterPro"/>
</dbReference>
<dbReference type="SUPFAM" id="SSF52540">
    <property type="entry name" value="P-loop containing nucleoside triphosphate hydrolases"/>
    <property type="match status" value="1"/>
</dbReference>
<comment type="similarity">
    <text evidence="2">Belongs to the ABC transporter superfamily. ABCC family. Conjugate transporter (TC 3.A.1.208) subfamily.</text>
</comment>
<dbReference type="PANTHER" id="PTHR24223:SF456">
    <property type="entry name" value="MULTIDRUG RESISTANCE-ASSOCIATED PROTEIN LETHAL(2)03659"/>
    <property type="match status" value="1"/>
</dbReference>
<comment type="subcellular location">
    <subcellularLocation>
        <location evidence="1">Membrane</location>
        <topology evidence="1">Multi-pass membrane protein</topology>
    </subcellularLocation>
</comment>